<name>A0AAE2ZPE0_9HYPH</name>
<dbReference type="PANTHER" id="PTHR32063:SF28">
    <property type="entry name" value="BLR2861 PROTEIN"/>
    <property type="match status" value="1"/>
</dbReference>
<dbReference type="Gene3D" id="3.30.70.1430">
    <property type="entry name" value="Multidrug efflux transporter AcrB pore domain"/>
    <property type="match status" value="2"/>
</dbReference>
<dbReference type="SUPFAM" id="SSF82693">
    <property type="entry name" value="Multidrug efflux transporter AcrB pore domain, PN1, PN2, PC1 and PC2 subdomains"/>
    <property type="match status" value="3"/>
</dbReference>
<organism evidence="2 3">
    <name type="scientific">Flavimaribacter sediminis</name>
    <dbReference type="NCBI Taxonomy" id="2865987"/>
    <lineage>
        <taxon>Bacteria</taxon>
        <taxon>Pseudomonadati</taxon>
        <taxon>Pseudomonadota</taxon>
        <taxon>Alphaproteobacteria</taxon>
        <taxon>Hyphomicrobiales</taxon>
        <taxon>Rhizobiaceae</taxon>
        <taxon>Flavimaribacter</taxon>
    </lineage>
</organism>
<reference evidence="2" key="1">
    <citation type="submission" date="2021-08" db="EMBL/GenBank/DDBJ databases">
        <title>Hoeflea bacterium WL0058 sp. nov., isolated from the sediment.</title>
        <authorList>
            <person name="Wang L."/>
            <person name="Zhang D."/>
        </authorList>
    </citation>
    <scope>NUCLEOTIDE SEQUENCE</scope>
    <source>
        <strain evidence="2">WL0058</strain>
    </source>
</reference>
<dbReference type="InterPro" id="IPR027463">
    <property type="entry name" value="AcrB_DN_DC_subdom"/>
</dbReference>
<accession>A0AAE2ZPE0</accession>
<feature type="transmembrane region" description="Helical" evidence="1">
    <location>
        <begin position="915"/>
        <end position="940"/>
    </location>
</feature>
<evidence type="ECO:0000256" key="1">
    <source>
        <dbReference type="SAM" id="Phobius"/>
    </source>
</evidence>
<dbReference type="GO" id="GO:0046872">
    <property type="term" value="F:metal ion binding"/>
    <property type="evidence" value="ECO:0007669"/>
    <property type="project" value="InterPro"/>
</dbReference>
<dbReference type="RefSeq" id="WP_220228943.1">
    <property type="nucleotide sequence ID" value="NZ_JAICBX010000002.1"/>
</dbReference>
<dbReference type="SUPFAM" id="SSF82714">
    <property type="entry name" value="Multidrug efflux transporter AcrB TolC docking domain, DN and DC subdomains"/>
    <property type="match status" value="2"/>
</dbReference>
<dbReference type="SUPFAM" id="SSF82866">
    <property type="entry name" value="Multidrug efflux transporter AcrB transmembrane domain"/>
    <property type="match status" value="2"/>
</dbReference>
<dbReference type="Proteomes" id="UP001196509">
    <property type="component" value="Unassembled WGS sequence"/>
</dbReference>
<dbReference type="InterPro" id="IPR006121">
    <property type="entry name" value="HMA_dom"/>
</dbReference>
<dbReference type="EMBL" id="JAICBX010000002">
    <property type="protein sequence ID" value="MBW8638307.1"/>
    <property type="molecule type" value="Genomic_DNA"/>
</dbReference>
<gene>
    <name evidence="2" type="ORF">K1W69_14015</name>
</gene>
<feature type="transmembrane region" description="Helical" evidence="1">
    <location>
        <begin position="470"/>
        <end position="493"/>
    </location>
</feature>
<dbReference type="Pfam" id="PF00873">
    <property type="entry name" value="ACR_tran"/>
    <property type="match status" value="1"/>
</dbReference>
<keyword evidence="1" id="KW-0472">Membrane</keyword>
<feature type="transmembrane region" description="Helical" evidence="1">
    <location>
        <begin position="889"/>
        <end position="909"/>
    </location>
</feature>
<dbReference type="PANTHER" id="PTHR32063">
    <property type="match status" value="1"/>
</dbReference>
<dbReference type="GO" id="GO:0005886">
    <property type="term" value="C:plasma membrane"/>
    <property type="evidence" value="ECO:0007669"/>
    <property type="project" value="TreeGrafter"/>
</dbReference>
<feature type="transmembrane region" description="Helical" evidence="1">
    <location>
        <begin position="341"/>
        <end position="360"/>
    </location>
</feature>
<feature type="transmembrane region" description="Helical" evidence="1">
    <location>
        <begin position="393"/>
        <end position="418"/>
    </location>
</feature>
<sequence length="1041" mass="110549">MDKSENEKKTDSGGFTALFVRRPVLASVINLLILVGGVAALFGVEIRELPEVDSPVVTVRTDYSGAAPETIDREITARIEGAAGRVPGVRSISSTSSLGRSRVTVEFNESVDINVAANDLKDAISRISRDLPDDIDEVRVIKADDNAQAVMRIAVTSDALTVQDMTILVEDDVLDRLTAIPGVADVYVYGDRDKIFRIDVDPNRLASRGLTVGDLASALNSAAFDAPAGSLTSSSQDIVVRASAAIDSTEEFDATMLSDKTKLSDVAVISYGPDPGDSTLRANGRAGIGLGVVRQAGSNTLEISTAVRAAVDEIRDVLPPDVDIRVTSDDATFISASIEEVVKSLLLAILIVIAVIYLFLLNVRATIIPAITLPVALIGAVAGIWLAGLSINILTLLALVLATGMVVDDAIVVLENIVTQRNRGLGPRAAAVVGARQVFFAVITTTATLAAVFVPISFLPGKTGGLFREFGFVLTIAVLISSIVALSLCPMLASRLLKAVDPRDAEKREAPGPIARFGAFCANIYAKMLGACLRMPIVVIGVAVLLAAIAYPVFTGLRQELTPPEDRSIVILSITAPQGVSLDYTSSRLKQIEALVKPLQDSGEALNVFSLAGRGGKANNAFLVMTLAPWEERKRSQQEIANEVNGLLGQVPGLRAFTIQPNSLGIRGAGSGLQFAIAGDDYDQLAKTAEAVIRDMEDDPRFSRVRLSYETNQQQLLISVDRERAAMLDIDIDGLAPVIQAMLDGRSIGTVFVKDRAVEIKVISTGNPINDPTDLENIFLKTGDGRTVPMSAISSLEEMAVAPELGREQKMRSVSITASLDPDFSLGDALTAAESIAAPHLETGMRVIPLAEAATLNETSGNIGRTFLFAIIVVLLVLAAQFESFISALIIMFTVPLGLACAVFAMWFTGTSLNVYSQIGLVLLVGIMAKNGILIVEFANQLRDEGRSVRDAIEEAAIRRLRPVMMTMISTVLGGLPLVLAVGAGAEARVSLGWVIVGGLGLATAATLFLTPVAYLVFARFTKTKAHETERLNRELESAGV</sequence>
<feature type="transmembrane region" description="Helical" evidence="1">
    <location>
        <begin position="367"/>
        <end position="387"/>
    </location>
</feature>
<dbReference type="GO" id="GO:0042910">
    <property type="term" value="F:xenobiotic transmembrane transporter activity"/>
    <property type="evidence" value="ECO:0007669"/>
    <property type="project" value="TreeGrafter"/>
</dbReference>
<feature type="transmembrane region" description="Helical" evidence="1">
    <location>
        <begin position="961"/>
        <end position="986"/>
    </location>
</feature>
<dbReference type="Gene3D" id="1.20.1640.10">
    <property type="entry name" value="Multidrug efflux transporter AcrB transmembrane domain"/>
    <property type="match status" value="2"/>
</dbReference>
<comment type="caution">
    <text evidence="2">The sequence shown here is derived from an EMBL/GenBank/DDBJ whole genome shotgun (WGS) entry which is preliminary data.</text>
</comment>
<evidence type="ECO:0000313" key="3">
    <source>
        <dbReference type="Proteomes" id="UP001196509"/>
    </source>
</evidence>
<dbReference type="Gene3D" id="3.30.70.1440">
    <property type="entry name" value="Multidrug efflux transporter AcrB pore domain"/>
    <property type="match status" value="1"/>
</dbReference>
<feature type="transmembrane region" description="Helical" evidence="1">
    <location>
        <begin position="438"/>
        <end position="458"/>
    </location>
</feature>
<feature type="transmembrane region" description="Helical" evidence="1">
    <location>
        <begin position="863"/>
        <end position="882"/>
    </location>
</feature>
<protein>
    <submittedName>
        <fullName evidence="2">Efflux RND transporter permease subunit</fullName>
    </submittedName>
</protein>
<dbReference type="AlphaFoldDB" id="A0AAE2ZPE0"/>
<feature type="transmembrane region" description="Helical" evidence="1">
    <location>
        <begin position="535"/>
        <end position="554"/>
    </location>
</feature>
<dbReference type="PRINTS" id="PR00702">
    <property type="entry name" value="ACRIFLAVINRP"/>
</dbReference>
<dbReference type="Gene3D" id="3.30.70.1320">
    <property type="entry name" value="Multidrug efflux transporter AcrB pore domain like"/>
    <property type="match status" value="1"/>
</dbReference>
<dbReference type="InterPro" id="IPR001036">
    <property type="entry name" value="Acrflvin-R"/>
</dbReference>
<evidence type="ECO:0000313" key="2">
    <source>
        <dbReference type="EMBL" id="MBW8638307.1"/>
    </source>
</evidence>
<dbReference type="CDD" id="cd00371">
    <property type="entry name" value="HMA"/>
    <property type="match status" value="1"/>
</dbReference>
<feature type="transmembrane region" description="Helical" evidence="1">
    <location>
        <begin position="24"/>
        <end position="44"/>
    </location>
</feature>
<keyword evidence="1" id="KW-0812">Transmembrane</keyword>
<keyword evidence="1" id="KW-1133">Transmembrane helix</keyword>
<keyword evidence="3" id="KW-1185">Reference proteome</keyword>
<feature type="transmembrane region" description="Helical" evidence="1">
    <location>
        <begin position="992"/>
        <end position="1018"/>
    </location>
</feature>
<proteinExistence type="predicted"/>
<dbReference type="Gene3D" id="3.30.2090.10">
    <property type="entry name" value="Multidrug efflux transporter AcrB TolC docking domain, DN and DC subdomains"/>
    <property type="match status" value="2"/>
</dbReference>